<comment type="caution">
    <text evidence="1">The sequence shown here is derived from an EMBL/GenBank/DDBJ whole genome shotgun (WGS) entry which is preliminary data.</text>
</comment>
<organism evidence="1 2">
    <name type="scientific">Xenotaenia resolanae</name>
    <dbReference type="NCBI Taxonomy" id="208358"/>
    <lineage>
        <taxon>Eukaryota</taxon>
        <taxon>Metazoa</taxon>
        <taxon>Chordata</taxon>
        <taxon>Craniata</taxon>
        <taxon>Vertebrata</taxon>
        <taxon>Euteleostomi</taxon>
        <taxon>Actinopterygii</taxon>
        <taxon>Neopterygii</taxon>
        <taxon>Teleostei</taxon>
        <taxon>Neoteleostei</taxon>
        <taxon>Acanthomorphata</taxon>
        <taxon>Ovalentaria</taxon>
        <taxon>Atherinomorphae</taxon>
        <taxon>Cyprinodontiformes</taxon>
        <taxon>Goodeidae</taxon>
        <taxon>Xenotaenia</taxon>
    </lineage>
</organism>
<dbReference type="Proteomes" id="UP001444071">
    <property type="component" value="Unassembled WGS sequence"/>
</dbReference>
<sequence length="141" mass="15994">MEKVLHLRLVLLDFNLQTLPQRLVLMQSSVSLFMNVLTKRIPPGDLLRPQPLLLGMQSAAGPLRRSSQQKEAAGQTNQIRPVISVRLLTGGTTSFTSVKTKELITEVRKGYGEHKAKYTMRRSKEYRTAGIWDLFNKELIC</sequence>
<dbReference type="EMBL" id="JAHRIM010066909">
    <property type="protein sequence ID" value="MEQ2272326.1"/>
    <property type="molecule type" value="Genomic_DNA"/>
</dbReference>
<evidence type="ECO:0000313" key="1">
    <source>
        <dbReference type="EMBL" id="MEQ2272326.1"/>
    </source>
</evidence>
<accession>A0ABV0WSD8</accession>
<protein>
    <submittedName>
        <fullName evidence="1">Uncharacterized protein</fullName>
    </submittedName>
</protein>
<proteinExistence type="predicted"/>
<reference evidence="1 2" key="1">
    <citation type="submission" date="2021-06" db="EMBL/GenBank/DDBJ databases">
        <authorList>
            <person name="Palmer J.M."/>
        </authorList>
    </citation>
    <scope>NUCLEOTIDE SEQUENCE [LARGE SCALE GENOMIC DNA]</scope>
    <source>
        <strain evidence="1 2">XR_2019</strain>
        <tissue evidence="1">Muscle</tissue>
    </source>
</reference>
<keyword evidence="2" id="KW-1185">Reference proteome</keyword>
<gene>
    <name evidence="1" type="ORF">XENORESO_018995</name>
</gene>
<name>A0ABV0WSD8_9TELE</name>
<evidence type="ECO:0000313" key="2">
    <source>
        <dbReference type="Proteomes" id="UP001444071"/>
    </source>
</evidence>